<feature type="transmembrane region" description="Helical" evidence="8">
    <location>
        <begin position="400"/>
        <end position="423"/>
    </location>
</feature>
<evidence type="ECO:0000259" key="9">
    <source>
        <dbReference type="PROSITE" id="PS50928"/>
    </source>
</evidence>
<keyword evidence="11" id="KW-1185">Reference proteome</keyword>
<feature type="transmembrane region" description="Helical" evidence="8">
    <location>
        <begin position="96"/>
        <end position="121"/>
    </location>
</feature>
<feature type="transmembrane region" description="Helical" evidence="8">
    <location>
        <begin position="333"/>
        <end position="356"/>
    </location>
</feature>
<evidence type="ECO:0000256" key="2">
    <source>
        <dbReference type="ARBA" id="ARBA00022448"/>
    </source>
</evidence>
<comment type="subcellular location">
    <subcellularLocation>
        <location evidence="1">Cell inner membrane</location>
        <topology evidence="1">Multi-pass membrane protein</topology>
    </subcellularLocation>
    <subcellularLocation>
        <location evidence="8">Cell membrane</location>
        <topology evidence="8">Multi-pass membrane protein</topology>
    </subcellularLocation>
</comment>
<sequence>MATEQQNAADGDGLPLGLTVASGAVAAAVVVPLLWLVKTALDVGFGEALALVTRPTTVQVFVNSTILVVLVTAACIAVGVPLAYLTVRTNLPFRRFWTIVVALPLVIPSYIGAFAFVSAFGPQGVFQRALSPLGIDSLPEVYGLPGAVLVLTLYTYPYVFITTRAALKSMDTTLIDAARTLNHTRWEAFKRVTVPQIRPAIAAGALLAALYTLSDFGTPAIMKFDAFTRVIYVEFGAFGRDTATLLSLQLVGVTLIILTLESRIRGEERTTSGGRGGSKLRLGRWKYPALAFCGAIATIALVVPLGILLTWFAQGVAATSQSLSFQPEYALNSVLVSAATAGAAIVAGVPVAYLAANYPSRASAMFERATYVGYAVPGVVLGLALVFFGSSYATPLYQTLYLLVFAYVIRFLPQAVGSLRASFLRVDPALPEAARTLGETPSGAFRHVTLPLVAPGLFGGAALVFLTTMKELPATLLLRPSGFKTLVTHIWTAFESGYFGQAAVPALILLFVSGLSMLVIITQEGYDVK</sequence>
<feature type="transmembrane region" description="Helical" evidence="8">
    <location>
        <begin position="444"/>
        <end position="466"/>
    </location>
</feature>
<proteinExistence type="inferred from homology"/>
<dbReference type="RefSeq" id="WP_390222722.1">
    <property type="nucleotide sequence ID" value="NZ_JBHTAA010000005.1"/>
</dbReference>
<feature type="transmembrane region" description="Helical" evidence="8">
    <location>
        <begin position="16"/>
        <end position="37"/>
    </location>
</feature>
<feature type="domain" description="ABC transmembrane type-1" evidence="9">
    <location>
        <begin position="330"/>
        <end position="520"/>
    </location>
</feature>
<dbReference type="Pfam" id="PF00528">
    <property type="entry name" value="BPD_transp_1"/>
    <property type="match status" value="2"/>
</dbReference>
<dbReference type="PANTHER" id="PTHR43357">
    <property type="entry name" value="INNER MEMBRANE ABC TRANSPORTER PERMEASE PROTEIN YDCV"/>
    <property type="match status" value="1"/>
</dbReference>
<keyword evidence="5 8" id="KW-0812">Transmembrane</keyword>
<evidence type="ECO:0000256" key="4">
    <source>
        <dbReference type="ARBA" id="ARBA00022519"/>
    </source>
</evidence>
<dbReference type="InterPro" id="IPR000515">
    <property type="entry name" value="MetI-like"/>
</dbReference>
<dbReference type="AlphaFoldDB" id="A0ABD5ZDK5"/>
<accession>A0ABD5ZDK5</accession>
<dbReference type="PROSITE" id="PS50928">
    <property type="entry name" value="ABC_TM1"/>
    <property type="match status" value="2"/>
</dbReference>
<dbReference type="SUPFAM" id="SSF161098">
    <property type="entry name" value="MetI-like"/>
    <property type="match status" value="2"/>
</dbReference>
<dbReference type="Proteomes" id="UP001596481">
    <property type="component" value="Unassembled WGS sequence"/>
</dbReference>
<reference evidence="10 11" key="1">
    <citation type="journal article" date="2019" name="Int. J. Syst. Evol. Microbiol.">
        <title>The Global Catalogue of Microorganisms (GCM) 10K type strain sequencing project: providing services to taxonomists for standard genome sequencing and annotation.</title>
        <authorList>
            <consortium name="The Broad Institute Genomics Platform"/>
            <consortium name="The Broad Institute Genome Sequencing Center for Infectious Disease"/>
            <person name="Wu L."/>
            <person name="Ma J."/>
        </authorList>
    </citation>
    <scope>NUCLEOTIDE SEQUENCE [LARGE SCALE GENOMIC DNA]</scope>
    <source>
        <strain evidence="10 11">DSM 29988</strain>
    </source>
</reference>
<dbReference type="InterPro" id="IPR035906">
    <property type="entry name" value="MetI-like_sf"/>
</dbReference>
<keyword evidence="2 8" id="KW-0813">Transport</keyword>
<comment type="similarity">
    <text evidence="8">Belongs to the binding-protein-dependent transport system permease family.</text>
</comment>
<dbReference type="EMBL" id="JBHTAA010000005">
    <property type="protein sequence ID" value="MFC7203379.1"/>
    <property type="molecule type" value="Genomic_DNA"/>
</dbReference>
<dbReference type="CDD" id="cd06261">
    <property type="entry name" value="TM_PBP2"/>
    <property type="match status" value="2"/>
</dbReference>
<feature type="transmembrane region" description="Helical" evidence="8">
    <location>
        <begin position="498"/>
        <end position="521"/>
    </location>
</feature>
<feature type="transmembrane region" description="Helical" evidence="8">
    <location>
        <begin position="141"/>
        <end position="161"/>
    </location>
</feature>
<feature type="domain" description="ABC transmembrane type-1" evidence="9">
    <location>
        <begin position="61"/>
        <end position="261"/>
    </location>
</feature>
<keyword evidence="7 8" id="KW-0472">Membrane</keyword>
<gene>
    <name evidence="10" type="ORF">ACFQJC_07625</name>
</gene>
<evidence type="ECO:0000313" key="11">
    <source>
        <dbReference type="Proteomes" id="UP001596481"/>
    </source>
</evidence>
<feature type="transmembrane region" description="Helical" evidence="8">
    <location>
        <begin position="200"/>
        <end position="222"/>
    </location>
</feature>
<evidence type="ECO:0000256" key="6">
    <source>
        <dbReference type="ARBA" id="ARBA00022989"/>
    </source>
</evidence>
<organism evidence="10 11">
    <name type="scientific">Haloferax namakaokahaiae</name>
    <dbReference type="NCBI Taxonomy" id="1748331"/>
    <lineage>
        <taxon>Archaea</taxon>
        <taxon>Methanobacteriati</taxon>
        <taxon>Methanobacteriota</taxon>
        <taxon>Stenosarchaea group</taxon>
        <taxon>Halobacteria</taxon>
        <taxon>Halobacteriales</taxon>
        <taxon>Haloferacaceae</taxon>
        <taxon>Haloferax</taxon>
    </lineage>
</organism>
<feature type="transmembrane region" description="Helical" evidence="8">
    <location>
        <begin position="57"/>
        <end position="84"/>
    </location>
</feature>
<evidence type="ECO:0000256" key="5">
    <source>
        <dbReference type="ARBA" id="ARBA00022692"/>
    </source>
</evidence>
<keyword evidence="6 8" id="KW-1133">Transmembrane helix</keyword>
<dbReference type="PANTHER" id="PTHR43357:SF3">
    <property type="entry name" value="FE(3+)-TRANSPORT SYSTEM PERMEASE PROTEIN FBPB 2"/>
    <property type="match status" value="1"/>
</dbReference>
<protein>
    <submittedName>
        <fullName evidence="10">ABC transporter permease</fullName>
    </submittedName>
</protein>
<keyword evidence="3" id="KW-1003">Cell membrane</keyword>
<name>A0ABD5ZDK5_9EURY</name>
<feature type="transmembrane region" description="Helical" evidence="8">
    <location>
        <begin position="368"/>
        <end position="388"/>
    </location>
</feature>
<keyword evidence="4" id="KW-0997">Cell inner membrane</keyword>
<feature type="transmembrane region" description="Helical" evidence="8">
    <location>
        <begin position="242"/>
        <end position="260"/>
    </location>
</feature>
<comment type="caution">
    <text evidence="10">The sequence shown here is derived from an EMBL/GenBank/DDBJ whole genome shotgun (WGS) entry which is preliminary data.</text>
</comment>
<feature type="transmembrane region" description="Helical" evidence="8">
    <location>
        <begin position="289"/>
        <end position="313"/>
    </location>
</feature>
<evidence type="ECO:0000256" key="3">
    <source>
        <dbReference type="ARBA" id="ARBA00022475"/>
    </source>
</evidence>
<dbReference type="Gene3D" id="1.10.3720.10">
    <property type="entry name" value="MetI-like"/>
    <property type="match status" value="2"/>
</dbReference>
<evidence type="ECO:0000256" key="1">
    <source>
        <dbReference type="ARBA" id="ARBA00004429"/>
    </source>
</evidence>
<dbReference type="GO" id="GO:0005886">
    <property type="term" value="C:plasma membrane"/>
    <property type="evidence" value="ECO:0007669"/>
    <property type="project" value="UniProtKB-SubCell"/>
</dbReference>
<evidence type="ECO:0000313" key="10">
    <source>
        <dbReference type="EMBL" id="MFC7203379.1"/>
    </source>
</evidence>
<evidence type="ECO:0000256" key="7">
    <source>
        <dbReference type="ARBA" id="ARBA00023136"/>
    </source>
</evidence>
<evidence type="ECO:0000256" key="8">
    <source>
        <dbReference type="RuleBase" id="RU363032"/>
    </source>
</evidence>